<keyword evidence="6" id="KW-0547">Nucleotide-binding</keyword>
<dbReference type="PROSITE" id="PS50893">
    <property type="entry name" value="ABC_TRANSPORTER_2"/>
    <property type="match status" value="1"/>
</dbReference>
<dbReference type="GO" id="GO:0005774">
    <property type="term" value="C:vacuolar membrane"/>
    <property type="evidence" value="ECO:0007669"/>
    <property type="project" value="UniProtKB-SubCell"/>
</dbReference>
<dbReference type="InterPro" id="IPR050173">
    <property type="entry name" value="ABC_transporter_C-like"/>
</dbReference>
<evidence type="ECO:0000256" key="5">
    <source>
        <dbReference type="ARBA" id="ARBA00022737"/>
    </source>
</evidence>
<dbReference type="InterPro" id="IPR036640">
    <property type="entry name" value="ABC1_TM_sf"/>
</dbReference>
<dbReference type="InterPro" id="IPR011527">
    <property type="entry name" value="ABC1_TM_dom"/>
</dbReference>
<evidence type="ECO:0000256" key="3">
    <source>
        <dbReference type="ARBA" id="ARBA00022448"/>
    </source>
</evidence>
<dbReference type="GO" id="GO:0016887">
    <property type="term" value="F:ATP hydrolysis activity"/>
    <property type="evidence" value="ECO:0007669"/>
    <property type="project" value="InterPro"/>
</dbReference>
<dbReference type="FunFam" id="1.20.1560.10:FF:000001">
    <property type="entry name" value="ATP-binding cassette subfamily C member 1"/>
    <property type="match status" value="1"/>
</dbReference>
<keyword evidence="8 12" id="KW-1133">Transmembrane helix</keyword>
<sequence>TRLLVTHGISHLSKCDDIIVVSQGEIIDHGSYNDLMIRSNILQDFVHSVPTSHDEDCQRRTSDIKSSKSIPITPSELIANPFESIENDTQQDGLQPVLNEIAEEKRKTIEKEFVETGSVKFNIFSIYIRSCKLFMVGLIMIFFGLTICASLSSNIWLSKWTDTVKSKTLTNNTSSRSNQIYYMNIYSILGLIQGFLGFTMQLMQKFASYIAGRKLHWMILIGILHAPSSFFDTTPIGRIINRFSKDIDVVDSTLPNAFSQSLTILITVIATLIILIYGSLFALIELLPLACLFIYIQRVYVSSSRQLRRLDSITRSSIYANFSETIQGLTSIRAYQAQQRFIDLSDKFMDRNQSCHLASSVSNRWLGLRLEMIANLLTLFTAITAVFMRDSLTAGTVGLMITFALQITHSLNMLVRVSSDVETNIVSVERIDEYAKLKPEASWDIQSKKPPPYWPIKGNINITNLSIRYRENLQLILKDLSIDIQSGEKIGIIGRTGSGKSSLCLSLFRIIEPTNGTIFIDNVDIRLIGLHDLRSKITIIPQDAIIFAGTIRFNIDPFSNYSDTEVWNVLELVHLKERIYMMENGLSYLLAEEGQNMSAGEKQLLCLARALLRKSKIFIFDEATAAIDMETDRLIQQTIRSRFHDATVLTIAHRLHTILDSTKILVLSNGSLQEYDEPKRLAADPNSAFAKFLSDANIHLSDIMSINSS</sequence>
<feature type="transmembrane region" description="Helical" evidence="12">
    <location>
        <begin position="133"/>
        <end position="157"/>
    </location>
</feature>
<dbReference type="InterPro" id="IPR003593">
    <property type="entry name" value="AAA+_ATPase"/>
</dbReference>
<accession>A0A815FV06</accession>
<evidence type="ECO:0000259" key="13">
    <source>
        <dbReference type="PROSITE" id="PS50893"/>
    </source>
</evidence>
<keyword evidence="5" id="KW-0677">Repeat</keyword>
<feature type="domain" description="ABC transporter" evidence="13">
    <location>
        <begin position="460"/>
        <end position="694"/>
    </location>
</feature>
<evidence type="ECO:0000313" key="16">
    <source>
        <dbReference type="EMBL" id="CAF4061214.1"/>
    </source>
</evidence>
<dbReference type="Proteomes" id="UP000681720">
    <property type="component" value="Unassembled WGS sequence"/>
</dbReference>
<dbReference type="PANTHER" id="PTHR24223">
    <property type="entry name" value="ATP-BINDING CASSETTE SUB-FAMILY C"/>
    <property type="match status" value="1"/>
</dbReference>
<dbReference type="CDD" id="cd03244">
    <property type="entry name" value="ABCC_MRP_domain2"/>
    <property type="match status" value="1"/>
</dbReference>
<feature type="transmembrane region" description="Helical" evidence="12">
    <location>
        <begin position="264"/>
        <end position="296"/>
    </location>
</feature>
<dbReference type="PROSITE" id="PS50929">
    <property type="entry name" value="ABC_TM1F"/>
    <property type="match status" value="1"/>
</dbReference>
<dbReference type="Gene3D" id="3.40.50.300">
    <property type="entry name" value="P-loop containing nucleotide triphosphate hydrolases"/>
    <property type="match status" value="2"/>
</dbReference>
<keyword evidence="4 12" id="KW-0812">Transmembrane</keyword>
<evidence type="ECO:0000256" key="12">
    <source>
        <dbReference type="SAM" id="Phobius"/>
    </source>
</evidence>
<feature type="transmembrane region" description="Helical" evidence="12">
    <location>
        <begin position="180"/>
        <end position="203"/>
    </location>
</feature>
<name>A0A815FV06_9BILA</name>
<evidence type="ECO:0000256" key="2">
    <source>
        <dbReference type="ARBA" id="ARBA00009726"/>
    </source>
</evidence>
<dbReference type="GO" id="GO:0015431">
    <property type="term" value="F:ABC-type glutathione S-conjugate transporter activity"/>
    <property type="evidence" value="ECO:0007669"/>
    <property type="project" value="UniProtKB-EC"/>
</dbReference>
<dbReference type="GO" id="GO:0005524">
    <property type="term" value="F:ATP binding"/>
    <property type="evidence" value="ECO:0007669"/>
    <property type="project" value="UniProtKB-KW"/>
</dbReference>
<dbReference type="AlphaFoldDB" id="A0A815FV06"/>
<dbReference type="CDD" id="cd18603">
    <property type="entry name" value="ABC_6TM_MRP1_2_3_6_D2_like"/>
    <property type="match status" value="1"/>
</dbReference>
<evidence type="ECO:0000256" key="4">
    <source>
        <dbReference type="ARBA" id="ARBA00022692"/>
    </source>
</evidence>
<comment type="subcellular location">
    <subcellularLocation>
        <location evidence="1">Vacuole membrane</location>
        <topology evidence="1">Multi-pass membrane protein</topology>
    </subcellularLocation>
</comment>
<dbReference type="Gene3D" id="1.20.1560.10">
    <property type="entry name" value="ABC transporter type 1, transmembrane domain"/>
    <property type="match status" value="1"/>
</dbReference>
<evidence type="ECO:0000256" key="6">
    <source>
        <dbReference type="ARBA" id="ARBA00022741"/>
    </source>
</evidence>
<dbReference type="PROSITE" id="PS00211">
    <property type="entry name" value="ABC_TRANSPORTER_1"/>
    <property type="match status" value="1"/>
</dbReference>
<keyword evidence="9 12" id="KW-0472">Membrane</keyword>
<feature type="domain" description="ABC transmembrane type-1" evidence="14">
    <location>
        <begin position="138"/>
        <end position="423"/>
    </location>
</feature>
<dbReference type="InterPro" id="IPR003439">
    <property type="entry name" value="ABC_transporter-like_ATP-bd"/>
</dbReference>
<comment type="caution">
    <text evidence="15">The sequence shown here is derived from an EMBL/GenBank/DDBJ whole genome shotgun (WGS) entry which is preliminary data.</text>
</comment>
<dbReference type="SMART" id="SM00382">
    <property type="entry name" value="AAA"/>
    <property type="match status" value="1"/>
</dbReference>
<dbReference type="Pfam" id="PF00664">
    <property type="entry name" value="ABC_membrane"/>
    <property type="match status" value="1"/>
</dbReference>
<dbReference type="EMBL" id="CAJNOW010001705">
    <property type="protein sequence ID" value="CAF1326240.1"/>
    <property type="molecule type" value="Genomic_DNA"/>
</dbReference>
<comment type="catalytic activity">
    <reaction evidence="11">
        <text>leukotriene C4(in) + ATP + H2O = leukotriene C4(out) + ADP + phosphate + H(+)</text>
        <dbReference type="Rhea" id="RHEA:38963"/>
        <dbReference type="ChEBI" id="CHEBI:15377"/>
        <dbReference type="ChEBI" id="CHEBI:15378"/>
        <dbReference type="ChEBI" id="CHEBI:30616"/>
        <dbReference type="ChEBI" id="CHEBI:43474"/>
        <dbReference type="ChEBI" id="CHEBI:57973"/>
        <dbReference type="ChEBI" id="CHEBI:456216"/>
    </reaction>
    <physiologicalReaction direction="left-to-right" evidence="11">
        <dbReference type="Rhea" id="RHEA:38964"/>
    </physiologicalReaction>
</comment>
<dbReference type="InterPro" id="IPR017871">
    <property type="entry name" value="ABC_transporter-like_CS"/>
</dbReference>
<evidence type="ECO:0000256" key="11">
    <source>
        <dbReference type="ARBA" id="ARBA00047523"/>
    </source>
</evidence>
<dbReference type="FunFam" id="3.40.50.300:FF:000074">
    <property type="entry name" value="Multidrug resistance-associated protein 5 isoform 1"/>
    <property type="match status" value="1"/>
</dbReference>
<evidence type="ECO:0000256" key="9">
    <source>
        <dbReference type="ARBA" id="ARBA00023136"/>
    </source>
</evidence>
<evidence type="ECO:0000256" key="1">
    <source>
        <dbReference type="ARBA" id="ARBA00004128"/>
    </source>
</evidence>
<gene>
    <name evidence="16" type="ORF">GIL414_LOCUS14974</name>
    <name evidence="15" type="ORF">KQP761_LOCUS6002</name>
</gene>
<evidence type="ECO:0000313" key="15">
    <source>
        <dbReference type="EMBL" id="CAF1326240.1"/>
    </source>
</evidence>
<protein>
    <recommendedName>
        <fullName evidence="10">ABC-type glutathione-S-conjugate transporter</fullName>
        <ecNumber evidence="10">7.6.2.3</ecNumber>
    </recommendedName>
</protein>
<dbReference type="SUPFAM" id="SSF90123">
    <property type="entry name" value="ABC transporter transmembrane region"/>
    <property type="match status" value="1"/>
</dbReference>
<dbReference type="InterPro" id="IPR027417">
    <property type="entry name" value="P-loop_NTPase"/>
</dbReference>
<feature type="transmembrane region" description="Helical" evidence="12">
    <location>
        <begin position="215"/>
        <end position="231"/>
    </location>
</feature>
<evidence type="ECO:0000259" key="14">
    <source>
        <dbReference type="PROSITE" id="PS50929"/>
    </source>
</evidence>
<evidence type="ECO:0000256" key="7">
    <source>
        <dbReference type="ARBA" id="ARBA00022840"/>
    </source>
</evidence>
<comment type="similarity">
    <text evidence="2">Belongs to the ABC transporter superfamily. ABCC family. Conjugate transporter (TC 3.A.1.208) subfamily.</text>
</comment>
<keyword evidence="7" id="KW-0067">ATP-binding</keyword>
<dbReference type="EC" id="7.6.2.3" evidence="10"/>
<reference evidence="15" key="1">
    <citation type="submission" date="2021-02" db="EMBL/GenBank/DDBJ databases">
        <authorList>
            <person name="Nowell W R."/>
        </authorList>
    </citation>
    <scope>NUCLEOTIDE SEQUENCE</scope>
</reference>
<keyword evidence="3" id="KW-0813">Transport</keyword>
<evidence type="ECO:0000256" key="10">
    <source>
        <dbReference type="ARBA" id="ARBA00024220"/>
    </source>
</evidence>
<dbReference type="Proteomes" id="UP000663834">
    <property type="component" value="Unassembled WGS sequence"/>
</dbReference>
<dbReference type="PANTHER" id="PTHR24223:SF443">
    <property type="entry name" value="MULTIDRUG-RESISTANCE LIKE PROTEIN 1, ISOFORM I"/>
    <property type="match status" value="1"/>
</dbReference>
<proteinExistence type="inferred from homology"/>
<dbReference type="Pfam" id="PF00005">
    <property type="entry name" value="ABC_tran"/>
    <property type="match status" value="1"/>
</dbReference>
<evidence type="ECO:0000313" key="17">
    <source>
        <dbReference type="Proteomes" id="UP000663834"/>
    </source>
</evidence>
<dbReference type="OrthoDB" id="6500128at2759"/>
<dbReference type="EMBL" id="CAJOBJ010006464">
    <property type="protein sequence ID" value="CAF4061214.1"/>
    <property type="molecule type" value="Genomic_DNA"/>
</dbReference>
<dbReference type="SUPFAM" id="SSF52540">
    <property type="entry name" value="P-loop containing nucleoside triphosphate hydrolases"/>
    <property type="match status" value="1"/>
</dbReference>
<organism evidence="15 17">
    <name type="scientific">Rotaria magnacalcarata</name>
    <dbReference type="NCBI Taxonomy" id="392030"/>
    <lineage>
        <taxon>Eukaryota</taxon>
        <taxon>Metazoa</taxon>
        <taxon>Spiralia</taxon>
        <taxon>Gnathifera</taxon>
        <taxon>Rotifera</taxon>
        <taxon>Eurotatoria</taxon>
        <taxon>Bdelloidea</taxon>
        <taxon>Philodinida</taxon>
        <taxon>Philodinidae</taxon>
        <taxon>Rotaria</taxon>
    </lineage>
</organism>
<evidence type="ECO:0000256" key="8">
    <source>
        <dbReference type="ARBA" id="ARBA00022989"/>
    </source>
</evidence>
<feature type="non-terminal residue" evidence="15">
    <location>
        <position position="709"/>
    </location>
</feature>